<dbReference type="OrthoDB" id="9802771at2"/>
<dbReference type="eggNOG" id="COG0446">
    <property type="taxonomic scope" value="Bacteria"/>
</dbReference>
<dbReference type="InterPro" id="IPR049386">
    <property type="entry name" value="FCSD_central"/>
</dbReference>
<evidence type="ECO:0000259" key="1">
    <source>
        <dbReference type="Pfam" id="PF07992"/>
    </source>
</evidence>
<feature type="domain" description="FAD/NAD(P)-binding" evidence="1">
    <location>
        <begin position="27"/>
        <end position="133"/>
    </location>
</feature>
<evidence type="ECO:0000313" key="3">
    <source>
        <dbReference type="EMBL" id="AAZ45925.1"/>
    </source>
</evidence>
<organism evidence="3">
    <name type="scientific">Dechloromonas aromatica (strain RCB)</name>
    <dbReference type="NCBI Taxonomy" id="159087"/>
    <lineage>
        <taxon>Bacteria</taxon>
        <taxon>Pseudomonadati</taxon>
        <taxon>Pseudomonadota</taxon>
        <taxon>Betaproteobacteria</taxon>
        <taxon>Rhodocyclales</taxon>
        <taxon>Azonexaceae</taxon>
        <taxon>Dechloromonas</taxon>
    </lineage>
</organism>
<dbReference type="InterPro" id="IPR023753">
    <property type="entry name" value="FAD/NAD-binding_dom"/>
</dbReference>
<dbReference type="Pfam" id="PF07992">
    <property type="entry name" value="Pyr_redox_2"/>
    <property type="match status" value="1"/>
</dbReference>
<feature type="domain" description="Sulfide dehydrogenase [flavocytochrome c] flavoprotein chain central" evidence="2">
    <location>
        <begin position="164"/>
        <end position="260"/>
    </location>
</feature>
<dbReference type="Pfam" id="PF21706">
    <property type="entry name" value="FCSD_central"/>
    <property type="match status" value="1"/>
</dbReference>
<name>Q47GV6_DECAR</name>
<dbReference type="GO" id="GO:0016491">
    <property type="term" value="F:oxidoreductase activity"/>
    <property type="evidence" value="ECO:0007669"/>
    <property type="project" value="InterPro"/>
</dbReference>
<dbReference type="KEGG" id="dar:Daro_1169"/>
<dbReference type="InterPro" id="IPR052541">
    <property type="entry name" value="SQRD"/>
</dbReference>
<dbReference type="PANTHER" id="PTHR43755">
    <property type="match status" value="1"/>
</dbReference>
<dbReference type="InterPro" id="IPR036188">
    <property type="entry name" value="FAD/NAD-bd_sf"/>
</dbReference>
<gene>
    <name evidence="3" type="ordered locus">Daro_1169</name>
</gene>
<evidence type="ECO:0000259" key="2">
    <source>
        <dbReference type="Pfam" id="PF21706"/>
    </source>
</evidence>
<dbReference type="PANTHER" id="PTHR43755:SF1">
    <property type="entry name" value="FAD-DEPENDENT PYRIDINE NUCLEOTIDE-DISULPHIDE OXIDOREDUCTASE"/>
    <property type="match status" value="1"/>
</dbReference>
<protein>
    <submittedName>
        <fullName evidence="3">Aromatic-ring hydroxylase</fullName>
    </submittedName>
</protein>
<accession>Q47GV6</accession>
<dbReference type="STRING" id="159087.Daro_1169"/>
<dbReference type="SUPFAM" id="SSF51905">
    <property type="entry name" value="FAD/NAD(P)-binding domain"/>
    <property type="match status" value="2"/>
</dbReference>
<dbReference type="HOGENOM" id="CLU_030742_0_0_4"/>
<dbReference type="EMBL" id="CP000089">
    <property type="protein sequence ID" value="AAZ45925.1"/>
    <property type="molecule type" value="Genomic_DNA"/>
</dbReference>
<dbReference type="Gene3D" id="3.50.50.60">
    <property type="entry name" value="FAD/NAD(P)-binding domain"/>
    <property type="match status" value="2"/>
</dbReference>
<proteinExistence type="predicted"/>
<reference evidence="3" key="1">
    <citation type="submission" date="2005-08" db="EMBL/GenBank/DDBJ databases">
        <title>Complete sequence of Dechloromonas aromatica RCB.</title>
        <authorList>
            <person name="Salinero K.K."/>
            <person name="Copeland A."/>
            <person name="Lucas S."/>
            <person name="Lapidus A."/>
            <person name="Barry K."/>
            <person name="Detter J.C."/>
            <person name="Glavina T."/>
            <person name="Hammon N."/>
            <person name="Israni S."/>
            <person name="Pitluck S."/>
            <person name="Di Bartolo G."/>
            <person name="Trong S."/>
            <person name="Schmutz J."/>
            <person name="Larimer F."/>
            <person name="Land M."/>
            <person name="Ivanova N."/>
            <person name="Richardson P."/>
        </authorList>
    </citation>
    <scope>NUCLEOTIDE SEQUENCE</scope>
    <source>
        <strain evidence="3">RCB</strain>
    </source>
</reference>
<sequence length="419" mass="46286">MKTTRRQFLFAAGLMPLVGSTRAANRRVVVVGGGWGGLSAARHLRALAPDLEVVLIDRQPAFVSFALSNRWLVDAAAQGPERHDYATLAARWGYRFLQAEVSSIDRSAGIVIAGNERLSYDWLVIAPGIRENYAAWQLEDPAMIAELCYRHGGAMVNGADLPALKQRLASFKGGDLLMSIPPAPYRCPPAPYERAMLLAWWLKTRKIPGKLIIVDPNPIMPAFRSILLDRFKDQVTYFDHAKIHQIDPARQTVSTEIDDIHFDAALLCPPQQAADLIWQAGLIRNEEGGRPSGWAAQGAIDFRSPADERVFIIGDSSGMVSPAFGLYPKTGHVANRMGLAVAQQIATQATGREFPPLLPESVCHVLSNVEPDEQTLIETSYRQRGDGFLLQQVKQTRNPNPGGEDVVWAEAMYRDFLRP</sequence>
<dbReference type="AlphaFoldDB" id="Q47GV6"/>